<dbReference type="Proteomes" id="UP000261340">
    <property type="component" value="Unplaced"/>
</dbReference>
<keyword evidence="4" id="KW-1185">Reference proteome</keyword>
<dbReference type="GO" id="GO:0032760">
    <property type="term" value="P:positive regulation of tumor necrosis factor production"/>
    <property type="evidence" value="ECO:0007669"/>
    <property type="project" value="TreeGrafter"/>
</dbReference>
<evidence type="ECO:0000313" key="3">
    <source>
        <dbReference type="Ensembl" id="ENSACIP00000027939.1"/>
    </source>
</evidence>
<evidence type="ECO:0000313" key="4">
    <source>
        <dbReference type="Proteomes" id="UP000261340"/>
    </source>
</evidence>
<dbReference type="Ensembl" id="ENSACIT00000028676.1">
    <property type="protein sequence ID" value="ENSACIP00000027939.1"/>
    <property type="gene ID" value="ENSACIG00000021647.1"/>
</dbReference>
<dbReference type="PANTHER" id="PTHR22662:SF0">
    <property type="entry name" value="TOLL_INTERLEUKIN-1 RECEPTOR DOMAIN-CONTAINING ADAPTER PROTEIN"/>
    <property type="match status" value="1"/>
</dbReference>
<dbReference type="AlphaFoldDB" id="A0A3Q0SSP7"/>
<evidence type="ECO:0000259" key="2">
    <source>
        <dbReference type="PROSITE" id="PS50104"/>
    </source>
</evidence>
<proteinExistence type="predicted"/>
<dbReference type="InterPro" id="IPR000157">
    <property type="entry name" value="TIR_dom"/>
</dbReference>
<dbReference type="Pfam" id="PF13676">
    <property type="entry name" value="TIR_2"/>
    <property type="match status" value="1"/>
</dbReference>
<accession>A0A3Q0SSP7</accession>
<feature type="domain" description="TIR" evidence="2">
    <location>
        <begin position="69"/>
        <end position="204"/>
    </location>
</feature>
<dbReference type="GO" id="GO:0043123">
    <property type="term" value="P:positive regulation of canonical NF-kappaB signal transduction"/>
    <property type="evidence" value="ECO:0007669"/>
    <property type="project" value="TreeGrafter"/>
</dbReference>
<dbReference type="SUPFAM" id="SSF52200">
    <property type="entry name" value="Toll/Interleukin receptor TIR domain"/>
    <property type="match status" value="1"/>
</dbReference>
<dbReference type="STRING" id="61819.ENSACIP00000027939"/>
<reference evidence="3" key="2">
    <citation type="submission" date="2025-09" db="UniProtKB">
        <authorList>
            <consortium name="Ensembl"/>
        </authorList>
    </citation>
    <scope>IDENTIFICATION</scope>
</reference>
<protein>
    <submittedName>
        <fullName evidence="3">TIR domain containing adaptor protein</fullName>
    </submittedName>
</protein>
<dbReference type="InterPro" id="IPR017279">
    <property type="entry name" value="Tol-interleuk_rcpt_adapt_Tirap"/>
</dbReference>
<reference evidence="3" key="1">
    <citation type="submission" date="2025-08" db="UniProtKB">
        <authorList>
            <consortium name="Ensembl"/>
        </authorList>
    </citation>
    <scope>IDENTIFICATION</scope>
</reference>
<dbReference type="Gene3D" id="3.40.50.10140">
    <property type="entry name" value="Toll/interleukin-1 receptor homology (TIR) domain"/>
    <property type="match status" value="1"/>
</dbReference>
<dbReference type="PROSITE" id="PS50104">
    <property type="entry name" value="TIR"/>
    <property type="match status" value="1"/>
</dbReference>
<dbReference type="GO" id="GO:0034142">
    <property type="term" value="P:toll-like receptor 4 signaling pathway"/>
    <property type="evidence" value="ECO:0007669"/>
    <property type="project" value="TreeGrafter"/>
</dbReference>
<dbReference type="GO" id="GO:0005737">
    <property type="term" value="C:cytoplasm"/>
    <property type="evidence" value="ECO:0007669"/>
    <property type="project" value="TreeGrafter"/>
</dbReference>
<dbReference type="GO" id="GO:2000343">
    <property type="term" value="P:positive regulation of chemokine (C-X-C motif) ligand 2 production"/>
    <property type="evidence" value="ECO:0007669"/>
    <property type="project" value="TreeGrafter"/>
</dbReference>
<dbReference type="GeneTree" id="ENSGT00510000048428"/>
<evidence type="ECO:0000256" key="1">
    <source>
        <dbReference type="SAM" id="MobiDB-lite"/>
    </source>
</evidence>
<dbReference type="SMART" id="SM00255">
    <property type="entry name" value="TIR"/>
    <property type="match status" value="1"/>
</dbReference>
<dbReference type="InterPro" id="IPR035897">
    <property type="entry name" value="Toll_tir_struct_dom_sf"/>
</dbReference>
<dbReference type="GO" id="GO:0035663">
    <property type="term" value="F:Toll-like receptor 2 binding"/>
    <property type="evidence" value="ECO:0007669"/>
    <property type="project" value="TreeGrafter"/>
</dbReference>
<dbReference type="PANTHER" id="PTHR22662">
    <property type="entry name" value="TIRAP"/>
    <property type="match status" value="1"/>
</dbReference>
<organism evidence="3 4">
    <name type="scientific">Amphilophus citrinellus</name>
    <name type="common">Midas cichlid</name>
    <name type="synonym">Cichlasoma citrinellum</name>
    <dbReference type="NCBI Taxonomy" id="61819"/>
    <lineage>
        <taxon>Eukaryota</taxon>
        <taxon>Metazoa</taxon>
        <taxon>Chordata</taxon>
        <taxon>Craniata</taxon>
        <taxon>Vertebrata</taxon>
        <taxon>Euteleostomi</taxon>
        <taxon>Actinopterygii</taxon>
        <taxon>Neopterygii</taxon>
        <taxon>Teleostei</taxon>
        <taxon>Neoteleostei</taxon>
        <taxon>Acanthomorphata</taxon>
        <taxon>Ovalentaria</taxon>
        <taxon>Cichlomorphae</taxon>
        <taxon>Cichliformes</taxon>
        <taxon>Cichlidae</taxon>
        <taxon>New World cichlids</taxon>
        <taxon>Cichlasomatinae</taxon>
        <taxon>Heroini</taxon>
        <taxon>Amphilophus</taxon>
    </lineage>
</organism>
<dbReference type="OMA" id="CEGPMSQ"/>
<name>A0A3Q0SSP7_AMPCI</name>
<dbReference type="GO" id="GO:0005886">
    <property type="term" value="C:plasma membrane"/>
    <property type="evidence" value="ECO:0007669"/>
    <property type="project" value="TreeGrafter"/>
</dbReference>
<feature type="region of interest" description="Disordered" evidence="1">
    <location>
        <begin position="28"/>
        <end position="55"/>
    </location>
</feature>
<feature type="compositionally biased region" description="Low complexity" evidence="1">
    <location>
        <begin position="35"/>
        <end position="52"/>
    </location>
</feature>
<sequence>EIDAAFSFPLGWLQKLFKSRATLSKEHNQEVTKNSVTSASSSLSSSPGGTPSKPQCLPAALASESRWKRNYDIFVCHSNAQSDIEEATRLVSFLEATPHSLRCFLWQRDTCPGGAMSTEFCQAVKDSHLWVLLITPNFVQDSWCSYMMQQVLSEGPMSNRLIPLLHSLSHSQYPQELKYFYYIDLSKNPDRGYTLVNRAVLKYLLKKEMTHNFNMNGSNSGLDGEDGS</sequence>
<dbReference type="GO" id="GO:0035662">
    <property type="term" value="F:Toll-like receptor 4 binding"/>
    <property type="evidence" value="ECO:0007669"/>
    <property type="project" value="TreeGrafter"/>
</dbReference>